<reference evidence="1" key="1">
    <citation type="journal article" date="2014" name="Front. Microbiol.">
        <title>High frequency of phylogenetically diverse reductive dehalogenase-homologous genes in deep subseafloor sedimentary metagenomes.</title>
        <authorList>
            <person name="Kawai M."/>
            <person name="Futagami T."/>
            <person name="Toyoda A."/>
            <person name="Takaki Y."/>
            <person name="Nishi S."/>
            <person name="Hori S."/>
            <person name="Arai W."/>
            <person name="Tsubouchi T."/>
            <person name="Morono Y."/>
            <person name="Uchiyama I."/>
            <person name="Ito T."/>
            <person name="Fujiyama A."/>
            <person name="Inagaki F."/>
            <person name="Takami H."/>
        </authorList>
    </citation>
    <scope>NUCLEOTIDE SEQUENCE</scope>
    <source>
        <strain evidence="1">Expedition CK06-06</strain>
    </source>
</reference>
<gene>
    <name evidence="1" type="ORF">S01H4_36641</name>
</gene>
<evidence type="ECO:0000313" key="1">
    <source>
        <dbReference type="EMBL" id="GAG93973.1"/>
    </source>
</evidence>
<dbReference type="EMBL" id="BART01019607">
    <property type="protein sequence ID" value="GAG93973.1"/>
    <property type="molecule type" value="Genomic_DNA"/>
</dbReference>
<accession>X1CCJ2</accession>
<comment type="caution">
    <text evidence="1">The sequence shown here is derived from an EMBL/GenBank/DDBJ whole genome shotgun (WGS) entry which is preliminary data.</text>
</comment>
<dbReference type="AlphaFoldDB" id="X1CCJ2"/>
<protein>
    <submittedName>
        <fullName evidence="1">Uncharacterized protein</fullName>
    </submittedName>
</protein>
<sequence>MKNKEEIIKKIKENLPFLKETFNVKIIGLFGS</sequence>
<feature type="non-terminal residue" evidence="1">
    <location>
        <position position="32"/>
    </location>
</feature>
<proteinExistence type="predicted"/>
<name>X1CCJ2_9ZZZZ</name>
<organism evidence="1">
    <name type="scientific">marine sediment metagenome</name>
    <dbReference type="NCBI Taxonomy" id="412755"/>
    <lineage>
        <taxon>unclassified sequences</taxon>
        <taxon>metagenomes</taxon>
        <taxon>ecological metagenomes</taxon>
    </lineage>
</organism>